<evidence type="ECO:0000259" key="8">
    <source>
        <dbReference type="Pfam" id="PF07992"/>
    </source>
</evidence>
<comment type="catalytic activity">
    <reaction evidence="7">
        <text>a quinone + NADH + H(+) = a quinol + NAD(+)</text>
        <dbReference type="Rhea" id="RHEA:46160"/>
        <dbReference type="ChEBI" id="CHEBI:15378"/>
        <dbReference type="ChEBI" id="CHEBI:24646"/>
        <dbReference type="ChEBI" id="CHEBI:57540"/>
        <dbReference type="ChEBI" id="CHEBI:57945"/>
        <dbReference type="ChEBI" id="CHEBI:132124"/>
        <dbReference type="EC" id="1.6.5.9"/>
    </reaction>
</comment>
<evidence type="ECO:0000256" key="6">
    <source>
        <dbReference type="ARBA" id="ARBA00023027"/>
    </source>
</evidence>
<dbReference type="EMBL" id="JAPWIE010000002">
    <property type="protein sequence ID" value="MCZ4549785.1"/>
    <property type="molecule type" value="Genomic_DNA"/>
</dbReference>
<sequence>MTAPGRPHVVIVGGGFGGLHAARRLKNADVEVTLLSRGTSHVFQPLLYQCATGLLSEGSIASPLRHLLRRQQNAHVALGEATSIDPTAKILTASRVNGSTFDLKYDYLVVAAGMQQAYHGHDEYIDWAPGMKTLDDALTIRRKLVSAFEMAESLPTAEERKPWLTFAVAGGGPTGVELAGQIRELAVHALTHEFRSIDPREARVLLFHGGDRVLESFDKNLSKRALRTLEKVGVETHLGVHVTDVTPRDIETTTKAEPKTKTRYDTRTVVWTAGVEAVPFAKALATALGVPQDRSGRIAVEADLSVPGHPNVWVVGDMSSRDNLPGVAEVAMQGGRHVGKLIAAEVESGSAPRPPFKYRDLGNAAYVARGHALIQAGPLHLSGSLGWISWGVIHIAFLSGARNRAGTLLNWGATMLTNSRRERAVTFGDSRIARNQYFKNAEKEANR</sequence>
<dbReference type="Gene3D" id="3.50.50.100">
    <property type="match status" value="1"/>
</dbReference>
<dbReference type="InterPro" id="IPR036188">
    <property type="entry name" value="FAD/NAD-bd_sf"/>
</dbReference>
<dbReference type="InterPro" id="IPR045024">
    <property type="entry name" value="NDH-2"/>
</dbReference>
<dbReference type="SUPFAM" id="SSF51905">
    <property type="entry name" value="FAD/NAD(P)-binding domain"/>
    <property type="match status" value="1"/>
</dbReference>
<keyword evidence="6" id="KW-0520">NAD</keyword>
<keyword evidence="10" id="KW-1185">Reference proteome</keyword>
<evidence type="ECO:0000256" key="3">
    <source>
        <dbReference type="ARBA" id="ARBA00022630"/>
    </source>
</evidence>
<dbReference type="RefSeq" id="WP_301570314.1">
    <property type="nucleotide sequence ID" value="NZ_JAPWIE010000002.1"/>
</dbReference>
<name>A0ABT4MS03_GORRU</name>
<dbReference type="Proteomes" id="UP001067235">
    <property type="component" value="Unassembled WGS sequence"/>
</dbReference>
<reference evidence="9" key="1">
    <citation type="submission" date="2022-12" db="EMBL/GenBank/DDBJ databases">
        <authorList>
            <person name="Krivoruchko A.V."/>
            <person name="Elkin A."/>
        </authorList>
    </citation>
    <scope>NUCLEOTIDE SEQUENCE</scope>
    <source>
        <strain evidence="9">IEGM 1388</strain>
    </source>
</reference>
<gene>
    <name evidence="9" type="ORF">O4213_07315</name>
</gene>
<comment type="caution">
    <text evidence="9">The sequence shown here is derived from an EMBL/GenBank/DDBJ whole genome shotgun (WGS) entry which is preliminary data.</text>
</comment>
<evidence type="ECO:0000256" key="5">
    <source>
        <dbReference type="ARBA" id="ARBA00023002"/>
    </source>
</evidence>
<evidence type="ECO:0000256" key="4">
    <source>
        <dbReference type="ARBA" id="ARBA00022827"/>
    </source>
</evidence>
<evidence type="ECO:0000313" key="10">
    <source>
        <dbReference type="Proteomes" id="UP001067235"/>
    </source>
</evidence>
<dbReference type="PANTHER" id="PTHR43706">
    <property type="entry name" value="NADH DEHYDROGENASE"/>
    <property type="match status" value="1"/>
</dbReference>
<evidence type="ECO:0000256" key="2">
    <source>
        <dbReference type="ARBA" id="ARBA00012637"/>
    </source>
</evidence>
<evidence type="ECO:0000256" key="7">
    <source>
        <dbReference type="ARBA" id="ARBA00047599"/>
    </source>
</evidence>
<dbReference type="PANTHER" id="PTHR43706:SF47">
    <property type="entry name" value="EXTERNAL NADH-UBIQUINONE OXIDOREDUCTASE 1, MITOCHONDRIAL-RELATED"/>
    <property type="match status" value="1"/>
</dbReference>
<dbReference type="Pfam" id="PF07992">
    <property type="entry name" value="Pyr_redox_2"/>
    <property type="match status" value="1"/>
</dbReference>
<evidence type="ECO:0000256" key="1">
    <source>
        <dbReference type="ARBA" id="ARBA00005272"/>
    </source>
</evidence>
<organism evidence="9 10">
    <name type="scientific">Gordonia rubripertincta</name>
    <name type="common">Rhodococcus corallinus</name>
    <dbReference type="NCBI Taxonomy" id="36822"/>
    <lineage>
        <taxon>Bacteria</taxon>
        <taxon>Bacillati</taxon>
        <taxon>Actinomycetota</taxon>
        <taxon>Actinomycetes</taxon>
        <taxon>Mycobacteriales</taxon>
        <taxon>Gordoniaceae</taxon>
        <taxon>Gordonia</taxon>
    </lineage>
</organism>
<proteinExistence type="inferred from homology"/>
<accession>A0ABT4MS03</accession>
<keyword evidence="3" id="KW-0285">Flavoprotein</keyword>
<dbReference type="PRINTS" id="PR00411">
    <property type="entry name" value="PNDRDTASEI"/>
</dbReference>
<protein>
    <recommendedName>
        <fullName evidence="2">NADH:ubiquinone reductase (non-electrogenic)</fullName>
        <ecNumber evidence="2">1.6.5.9</ecNumber>
    </recommendedName>
</protein>
<keyword evidence="4" id="KW-0274">FAD</keyword>
<dbReference type="EC" id="1.6.5.9" evidence="2"/>
<evidence type="ECO:0000313" key="9">
    <source>
        <dbReference type="EMBL" id="MCZ4549785.1"/>
    </source>
</evidence>
<dbReference type="PRINTS" id="PR00368">
    <property type="entry name" value="FADPNR"/>
</dbReference>
<keyword evidence="5" id="KW-0560">Oxidoreductase</keyword>
<feature type="domain" description="FAD/NAD(P)-binding" evidence="8">
    <location>
        <begin position="8"/>
        <end position="335"/>
    </location>
</feature>
<dbReference type="InterPro" id="IPR023753">
    <property type="entry name" value="FAD/NAD-binding_dom"/>
</dbReference>
<comment type="similarity">
    <text evidence="1">Belongs to the NADH dehydrogenase family.</text>
</comment>